<keyword evidence="2" id="KW-0067">ATP-binding</keyword>
<gene>
    <name evidence="4" type="ORF">DFQ59_1012</name>
</gene>
<dbReference type="EMBL" id="QPJY01000001">
    <property type="protein sequence ID" value="RCX32705.1"/>
    <property type="molecule type" value="Genomic_DNA"/>
</dbReference>
<sequence>MERFRIESLTTRHVGPVDLAIRAGECVCLSGPSGSGKSLLLRALADLDPHTGDARLDGRPTDGFVPAEWRRRVGLLPAESHWWTDRVGDHFARWDGEAAALLGFGPETRLWSVTRLSTGERQRLALLRLLANDPAVLLLDEPTASLDAASVERVEALVAEYRRGRDAAVLWVSHDPAQAGRVAGRRLRLEAGRVVAEAAAT</sequence>
<dbReference type="PANTHER" id="PTHR43119:SF1">
    <property type="entry name" value="ABC TRANSPORTER DOMAIN-CONTAINING PROTEIN"/>
    <property type="match status" value="1"/>
</dbReference>
<dbReference type="SUPFAM" id="SSF52540">
    <property type="entry name" value="P-loop containing nucleoside triphosphate hydrolases"/>
    <property type="match status" value="1"/>
</dbReference>
<keyword evidence="5" id="KW-1185">Reference proteome</keyword>
<dbReference type="RefSeq" id="WP_114277626.1">
    <property type="nucleotide sequence ID" value="NZ_QPJY01000001.1"/>
</dbReference>
<evidence type="ECO:0000256" key="1">
    <source>
        <dbReference type="ARBA" id="ARBA00022741"/>
    </source>
</evidence>
<dbReference type="GO" id="GO:0016887">
    <property type="term" value="F:ATP hydrolysis activity"/>
    <property type="evidence" value="ECO:0007669"/>
    <property type="project" value="InterPro"/>
</dbReference>
<dbReference type="GO" id="GO:0005524">
    <property type="term" value="F:ATP binding"/>
    <property type="evidence" value="ECO:0007669"/>
    <property type="project" value="UniProtKB-KW"/>
</dbReference>
<dbReference type="InterPro" id="IPR027417">
    <property type="entry name" value="P-loop_NTPase"/>
</dbReference>
<dbReference type="Proteomes" id="UP000252707">
    <property type="component" value="Unassembled WGS sequence"/>
</dbReference>
<feature type="domain" description="ABC transporter" evidence="3">
    <location>
        <begin position="4"/>
        <end position="201"/>
    </location>
</feature>
<dbReference type="AlphaFoldDB" id="A0A369CHY3"/>
<dbReference type="PANTHER" id="PTHR43119">
    <property type="entry name" value="ABC TRANSPORT PROTEIN ATP-BINDING COMPONENT-RELATED"/>
    <property type="match status" value="1"/>
</dbReference>
<evidence type="ECO:0000256" key="2">
    <source>
        <dbReference type="ARBA" id="ARBA00022840"/>
    </source>
</evidence>
<dbReference type="Gene3D" id="3.40.50.300">
    <property type="entry name" value="P-loop containing nucleotide triphosphate hydrolases"/>
    <property type="match status" value="1"/>
</dbReference>
<dbReference type="OrthoDB" id="4408248at2"/>
<reference evidence="4 5" key="1">
    <citation type="submission" date="2018-07" db="EMBL/GenBank/DDBJ databases">
        <title>Genomic Encyclopedia of Type Strains, Phase IV (KMG-IV): sequencing the most valuable type-strain genomes for metagenomic binning, comparative biology and taxonomic classification.</title>
        <authorList>
            <person name="Goeker M."/>
        </authorList>
    </citation>
    <scope>NUCLEOTIDE SEQUENCE [LARGE SCALE GENOMIC DNA]</scope>
    <source>
        <strain evidence="4 5">DSM 26407</strain>
    </source>
</reference>
<keyword evidence="1" id="KW-0547">Nucleotide-binding</keyword>
<protein>
    <submittedName>
        <fullName evidence="4">ABC-type iron transport system FetAB ATPase subunit</fullName>
    </submittedName>
</protein>
<evidence type="ECO:0000259" key="3">
    <source>
        <dbReference type="PROSITE" id="PS50893"/>
    </source>
</evidence>
<dbReference type="Pfam" id="PF00005">
    <property type="entry name" value="ABC_tran"/>
    <property type="match status" value="1"/>
</dbReference>
<proteinExistence type="predicted"/>
<organism evidence="4 5">
    <name type="scientific">Thioalbus denitrificans</name>
    <dbReference type="NCBI Taxonomy" id="547122"/>
    <lineage>
        <taxon>Bacteria</taxon>
        <taxon>Pseudomonadati</taxon>
        <taxon>Pseudomonadota</taxon>
        <taxon>Gammaproteobacteria</taxon>
        <taxon>Chromatiales</taxon>
        <taxon>Ectothiorhodospiraceae</taxon>
        <taxon>Thioalbus</taxon>
    </lineage>
</organism>
<accession>A0A369CHY3</accession>
<dbReference type="PROSITE" id="PS50893">
    <property type="entry name" value="ABC_TRANSPORTER_2"/>
    <property type="match status" value="1"/>
</dbReference>
<dbReference type="SMART" id="SM00382">
    <property type="entry name" value="AAA"/>
    <property type="match status" value="1"/>
</dbReference>
<name>A0A369CHY3_9GAMM</name>
<dbReference type="InterPro" id="IPR003439">
    <property type="entry name" value="ABC_transporter-like_ATP-bd"/>
</dbReference>
<evidence type="ECO:0000313" key="4">
    <source>
        <dbReference type="EMBL" id="RCX32705.1"/>
    </source>
</evidence>
<comment type="caution">
    <text evidence="4">The sequence shown here is derived from an EMBL/GenBank/DDBJ whole genome shotgun (WGS) entry which is preliminary data.</text>
</comment>
<dbReference type="InterPro" id="IPR003593">
    <property type="entry name" value="AAA+_ATPase"/>
</dbReference>
<evidence type="ECO:0000313" key="5">
    <source>
        <dbReference type="Proteomes" id="UP000252707"/>
    </source>
</evidence>